<proteinExistence type="predicted"/>
<dbReference type="Gene3D" id="2.60.40.2970">
    <property type="match status" value="1"/>
</dbReference>
<gene>
    <name evidence="2" type="ORF">J7I43_17315</name>
</gene>
<feature type="signal peptide" evidence="1">
    <location>
        <begin position="1"/>
        <end position="19"/>
    </location>
</feature>
<protein>
    <recommendedName>
        <fullName evidence="4">Protease</fullName>
    </recommendedName>
</protein>
<keyword evidence="1" id="KW-0732">Signal</keyword>
<name>A0ABS3YH25_9BACT</name>
<evidence type="ECO:0000313" key="2">
    <source>
        <dbReference type="EMBL" id="MBO9153990.1"/>
    </source>
</evidence>
<reference evidence="3" key="1">
    <citation type="submission" date="2021-03" db="EMBL/GenBank/DDBJ databases">
        <title>Assistant Professor.</title>
        <authorList>
            <person name="Huq M.A."/>
        </authorList>
    </citation>
    <scope>NUCLEOTIDE SEQUENCE [LARGE SCALE GENOMIC DNA]</scope>
    <source>
        <strain evidence="3">MAH-28</strain>
    </source>
</reference>
<dbReference type="RefSeq" id="WP_209147112.1">
    <property type="nucleotide sequence ID" value="NZ_JAGHKP010000003.1"/>
</dbReference>
<evidence type="ECO:0008006" key="4">
    <source>
        <dbReference type="Google" id="ProtNLM"/>
    </source>
</evidence>
<accession>A0ABS3YH25</accession>
<dbReference type="EMBL" id="JAGHKP010000003">
    <property type="protein sequence ID" value="MBO9153990.1"/>
    <property type="molecule type" value="Genomic_DNA"/>
</dbReference>
<keyword evidence="3" id="KW-1185">Reference proteome</keyword>
<dbReference type="Proteomes" id="UP000679126">
    <property type="component" value="Unassembled WGS sequence"/>
</dbReference>
<comment type="caution">
    <text evidence="2">The sequence shown here is derived from an EMBL/GenBank/DDBJ whole genome shotgun (WGS) entry which is preliminary data.</text>
</comment>
<evidence type="ECO:0000313" key="3">
    <source>
        <dbReference type="Proteomes" id="UP000679126"/>
    </source>
</evidence>
<feature type="chain" id="PRO_5046464426" description="Protease" evidence="1">
    <location>
        <begin position="20"/>
        <end position="158"/>
    </location>
</feature>
<sequence length="158" mass="17050">MRNLLVFLASCFAIFYFTACKQTQKTASGGEGLETVMSVPASVPAGAPVMLTFTVYNHAAKDTQFCKWHTPFEGFISTFLDIKDAAGTQVQYRGAMAKRVMPPPAEAYIKVPAGDSVSVTVDLLKGYDLTKPGQYKAVYQGGGMSGLEKVNEISFSVQ</sequence>
<evidence type="ECO:0000256" key="1">
    <source>
        <dbReference type="SAM" id="SignalP"/>
    </source>
</evidence>
<organism evidence="2 3">
    <name type="scientific">Chitinophaga chungangae</name>
    <dbReference type="NCBI Taxonomy" id="2821488"/>
    <lineage>
        <taxon>Bacteria</taxon>
        <taxon>Pseudomonadati</taxon>
        <taxon>Bacteroidota</taxon>
        <taxon>Chitinophagia</taxon>
        <taxon>Chitinophagales</taxon>
        <taxon>Chitinophagaceae</taxon>
        <taxon>Chitinophaga</taxon>
    </lineage>
</organism>